<dbReference type="GO" id="GO:0006260">
    <property type="term" value="P:DNA replication"/>
    <property type="evidence" value="ECO:0007669"/>
    <property type="project" value="InterPro"/>
</dbReference>
<sequence>MSIYVFSGPDTISLDKYYLDFRKTYTSVEYLEIFDQSAIEQKIANMGFFPERKLFVAKNVFLNRVRVGKVTAKLDQDLKTLPKLLGEHDFLFIEEDSNKLKYYLKYFSQAKVSEFKIAAYLFSFLDNFFPGNLKQCYQYWQKTLVKNPAELVLFMLKRRIRELLILSTGALSGRYQSWQVNKLKGQLRAWDLKKLKHVYRSLYNYEKGLKTGTNPLKAEQVLDTILALSL</sequence>
<dbReference type="Gene3D" id="1.20.272.10">
    <property type="match status" value="1"/>
</dbReference>
<comment type="caution">
    <text evidence="1">The sequence shown here is derived from an EMBL/GenBank/DDBJ whole genome shotgun (WGS) entry which is preliminary data.</text>
</comment>
<dbReference type="GO" id="GO:0003677">
    <property type="term" value="F:DNA binding"/>
    <property type="evidence" value="ECO:0007669"/>
    <property type="project" value="InterPro"/>
</dbReference>
<evidence type="ECO:0000313" key="1">
    <source>
        <dbReference type="EMBL" id="OGK64637.1"/>
    </source>
</evidence>
<dbReference type="Proteomes" id="UP000178450">
    <property type="component" value="Unassembled WGS sequence"/>
</dbReference>
<name>A0A1F7K9U9_9BACT</name>
<accession>A0A1F7K9U9</accession>
<dbReference type="AlphaFoldDB" id="A0A1F7K9U9"/>
<dbReference type="SUPFAM" id="SSF48019">
    <property type="entry name" value="post-AAA+ oligomerization domain-like"/>
    <property type="match status" value="1"/>
</dbReference>
<gene>
    <name evidence="1" type="ORF">A2209_03545</name>
</gene>
<evidence type="ECO:0008006" key="3">
    <source>
        <dbReference type="Google" id="ProtNLM"/>
    </source>
</evidence>
<organism evidence="1 2">
    <name type="scientific">Candidatus Roizmanbacteria bacterium RIFOXYA1_FULL_41_12</name>
    <dbReference type="NCBI Taxonomy" id="1802082"/>
    <lineage>
        <taxon>Bacteria</taxon>
        <taxon>Candidatus Roizmaniibacteriota</taxon>
    </lineage>
</organism>
<dbReference type="EMBL" id="MGBG01000018">
    <property type="protein sequence ID" value="OGK64637.1"/>
    <property type="molecule type" value="Genomic_DNA"/>
</dbReference>
<reference evidence="1 2" key="1">
    <citation type="journal article" date="2016" name="Nat. Commun.">
        <title>Thousands of microbial genomes shed light on interconnected biogeochemical processes in an aquifer system.</title>
        <authorList>
            <person name="Anantharaman K."/>
            <person name="Brown C.T."/>
            <person name="Hug L.A."/>
            <person name="Sharon I."/>
            <person name="Castelle C.J."/>
            <person name="Probst A.J."/>
            <person name="Thomas B.C."/>
            <person name="Singh A."/>
            <person name="Wilkins M.J."/>
            <person name="Karaoz U."/>
            <person name="Brodie E.L."/>
            <person name="Williams K.H."/>
            <person name="Hubbard S.S."/>
            <person name="Banfield J.F."/>
        </authorList>
    </citation>
    <scope>NUCLEOTIDE SEQUENCE [LARGE SCALE GENOMIC DNA]</scope>
</reference>
<dbReference type="InterPro" id="IPR008921">
    <property type="entry name" value="DNA_pol3_clamp-load_cplx_C"/>
</dbReference>
<proteinExistence type="predicted"/>
<protein>
    <recommendedName>
        <fullName evidence="3">DNA polymerase III delta N-terminal domain-containing protein</fullName>
    </recommendedName>
</protein>
<evidence type="ECO:0000313" key="2">
    <source>
        <dbReference type="Proteomes" id="UP000178450"/>
    </source>
</evidence>